<dbReference type="Pfam" id="PF00196">
    <property type="entry name" value="GerE"/>
    <property type="match status" value="1"/>
</dbReference>
<feature type="domain" description="HTH luxR-type" evidence="4">
    <location>
        <begin position="169"/>
        <end position="234"/>
    </location>
</feature>
<evidence type="ECO:0000259" key="4">
    <source>
        <dbReference type="PROSITE" id="PS50043"/>
    </source>
</evidence>
<keyword evidence="2" id="KW-0238">DNA-binding</keyword>
<dbReference type="GO" id="GO:0006355">
    <property type="term" value="P:regulation of DNA-templated transcription"/>
    <property type="evidence" value="ECO:0007669"/>
    <property type="project" value="InterPro"/>
</dbReference>
<dbReference type="STRING" id="1177982.SAMN04489711_106151"/>
<dbReference type="SUPFAM" id="SSF46894">
    <property type="entry name" value="C-terminal effector domain of the bipartite response regulators"/>
    <property type="match status" value="1"/>
</dbReference>
<dbReference type="PANTHER" id="PTHR44688:SF25">
    <property type="entry name" value="HTH LUXR-TYPE DOMAIN-CONTAINING PROTEIN"/>
    <property type="match status" value="1"/>
</dbReference>
<proteinExistence type="predicted"/>
<dbReference type="InterPro" id="IPR000792">
    <property type="entry name" value="Tscrpt_reg_LuxR_C"/>
</dbReference>
<dbReference type="PROSITE" id="PS50043">
    <property type="entry name" value="HTH_LUXR_2"/>
    <property type="match status" value="1"/>
</dbReference>
<dbReference type="PRINTS" id="PR00038">
    <property type="entry name" value="HTHLUXR"/>
</dbReference>
<evidence type="ECO:0000313" key="6">
    <source>
        <dbReference type="Proteomes" id="UP000199119"/>
    </source>
</evidence>
<dbReference type="InterPro" id="IPR005143">
    <property type="entry name" value="TF_LuxR_autoind-bd_dom"/>
</dbReference>
<evidence type="ECO:0000256" key="2">
    <source>
        <dbReference type="ARBA" id="ARBA00023125"/>
    </source>
</evidence>
<dbReference type="InterPro" id="IPR036693">
    <property type="entry name" value="TF_LuxR_autoind-bd_dom_sf"/>
</dbReference>
<protein>
    <submittedName>
        <fullName evidence="5">LuxR family transcriptional regulator</fullName>
    </submittedName>
</protein>
<dbReference type="AlphaFoldDB" id="A0A1I2E0J0"/>
<gene>
    <name evidence="5" type="ORF">SAMN04489711_106151</name>
</gene>
<dbReference type="RefSeq" id="WP_059400385.1">
    <property type="nucleotide sequence ID" value="NZ_FONX01000006.1"/>
</dbReference>
<dbReference type="Proteomes" id="UP000199119">
    <property type="component" value="Unassembled WGS sequence"/>
</dbReference>
<organism evidence="5 6">
    <name type="scientific">Paracidovorax wautersii</name>
    <dbReference type="NCBI Taxonomy" id="1177982"/>
    <lineage>
        <taxon>Bacteria</taxon>
        <taxon>Pseudomonadati</taxon>
        <taxon>Pseudomonadota</taxon>
        <taxon>Betaproteobacteria</taxon>
        <taxon>Burkholderiales</taxon>
        <taxon>Comamonadaceae</taxon>
        <taxon>Paracidovorax</taxon>
    </lineage>
</organism>
<dbReference type="InterPro" id="IPR016032">
    <property type="entry name" value="Sig_transdc_resp-reg_C-effctor"/>
</dbReference>
<dbReference type="EMBL" id="FONX01000006">
    <property type="protein sequence ID" value="SFE86432.1"/>
    <property type="molecule type" value="Genomic_DNA"/>
</dbReference>
<dbReference type="SUPFAM" id="SSF75516">
    <property type="entry name" value="Pheromone-binding domain of LuxR-like quorum-sensing transcription factors"/>
    <property type="match status" value="1"/>
</dbReference>
<reference evidence="6" key="1">
    <citation type="submission" date="2016-10" db="EMBL/GenBank/DDBJ databases">
        <authorList>
            <person name="Varghese N."/>
            <person name="Submissions S."/>
        </authorList>
    </citation>
    <scope>NUCLEOTIDE SEQUENCE [LARGE SCALE GENOMIC DNA]</scope>
    <source>
        <strain evidence="6">DSM 27981</strain>
    </source>
</reference>
<keyword evidence="3" id="KW-0804">Transcription</keyword>
<keyword evidence="6" id="KW-1185">Reference proteome</keyword>
<dbReference type="CDD" id="cd06170">
    <property type="entry name" value="LuxR_C_like"/>
    <property type="match status" value="1"/>
</dbReference>
<evidence type="ECO:0000256" key="3">
    <source>
        <dbReference type="ARBA" id="ARBA00023163"/>
    </source>
</evidence>
<evidence type="ECO:0000313" key="5">
    <source>
        <dbReference type="EMBL" id="SFE86432.1"/>
    </source>
</evidence>
<dbReference type="SMART" id="SM00421">
    <property type="entry name" value="HTH_LUXR"/>
    <property type="match status" value="1"/>
</dbReference>
<dbReference type="GO" id="GO:0003677">
    <property type="term" value="F:DNA binding"/>
    <property type="evidence" value="ECO:0007669"/>
    <property type="project" value="UniProtKB-KW"/>
</dbReference>
<dbReference type="Gene3D" id="1.10.10.10">
    <property type="entry name" value="Winged helix-like DNA-binding domain superfamily/Winged helix DNA-binding domain"/>
    <property type="match status" value="1"/>
</dbReference>
<dbReference type="Gene3D" id="3.30.450.80">
    <property type="entry name" value="Transcription factor LuxR-like, autoinducer-binding domain"/>
    <property type="match status" value="1"/>
</dbReference>
<name>A0A1I2E0J0_9BURK</name>
<sequence length="237" mass="25981">MENWAGSLMQAIDPDGAEDEVFAHIAFAARGLGFEWCAFGLRVPLPVTDPKVMLVNDYPAVWQHRYLEAGYVRVDPTVLHGRSSQVPLVWSEQVFASTPGLWSEAQSAGLRYGWCQSSLDAYGVTSMLSLSRSSEPITGTEMADKRMQMSWLVNIAHMALGRHFKPRLYGPPGADLTARETEVLKWTIDGKTAGEIALILSISIDTVNYHVKNATLKMNSPNKATAAVRALAMGLLS</sequence>
<accession>A0A1I2E0J0</accession>
<keyword evidence="1" id="KW-0805">Transcription regulation</keyword>
<dbReference type="InterPro" id="IPR036388">
    <property type="entry name" value="WH-like_DNA-bd_sf"/>
</dbReference>
<dbReference type="PANTHER" id="PTHR44688">
    <property type="entry name" value="DNA-BINDING TRANSCRIPTIONAL ACTIVATOR DEVR_DOSR"/>
    <property type="match status" value="1"/>
</dbReference>
<dbReference type="PROSITE" id="PS00622">
    <property type="entry name" value="HTH_LUXR_1"/>
    <property type="match status" value="1"/>
</dbReference>
<dbReference type="Pfam" id="PF03472">
    <property type="entry name" value="Autoind_bind"/>
    <property type="match status" value="1"/>
</dbReference>
<evidence type="ECO:0000256" key="1">
    <source>
        <dbReference type="ARBA" id="ARBA00023015"/>
    </source>
</evidence>